<evidence type="ECO:0000313" key="1">
    <source>
        <dbReference type="EMBL" id="SVD96582.1"/>
    </source>
</evidence>
<reference evidence="1" key="1">
    <citation type="submission" date="2018-05" db="EMBL/GenBank/DDBJ databases">
        <authorList>
            <person name="Lanie J.A."/>
            <person name="Ng W.-L."/>
            <person name="Kazmierczak K.M."/>
            <person name="Andrzejewski T.M."/>
            <person name="Davidsen T.M."/>
            <person name="Wayne K.J."/>
            <person name="Tettelin H."/>
            <person name="Glass J.I."/>
            <person name="Rusch D."/>
            <person name="Podicherti R."/>
            <person name="Tsui H.-C.T."/>
            <person name="Winkler M.E."/>
        </authorList>
    </citation>
    <scope>NUCLEOTIDE SEQUENCE</scope>
</reference>
<protein>
    <recommendedName>
        <fullName evidence="2">DUF1330 domain-containing protein</fullName>
    </recommendedName>
</protein>
<name>A0A382ZM87_9ZZZZ</name>
<proteinExistence type="predicted"/>
<feature type="non-terminal residue" evidence="1">
    <location>
        <position position="33"/>
    </location>
</feature>
<dbReference type="AlphaFoldDB" id="A0A382ZM87"/>
<accession>A0A382ZM87</accession>
<evidence type="ECO:0008006" key="2">
    <source>
        <dbReference type="Google" id="ProtNLM"/>
    </source>
</evidence>
<organism evidence="1">
    <name type="scientific">marine metagenome</name>
    <dbReference type="NCBI Taxonomy" id="408172"/>
    <lineage>
        <taxon>unclassified sequences</taxon>
        <taxon>metagenomes</taxon>
        <taxon>ecological metagenomes</taxon>
    </lineage>
</organism>
<dbReference type="EMBL" id="UINC01185059">
    <property type="protein sequence ID" value="SVD96582.1"/>
    <property type="molecule type" value="Genomic_DNA"/>
</dbReference>
<gene>
    <name evidence="1" type="ORF">METZ01_LOCUS449436</name>
</gene>
<sequence>MPKGYMISAHRSEANPDKRAAYLELAGPAIMAS</sequence>